<protein>
    <submittedName>
        <fullName evidence="1">Uncharacterized protein</fullName>
    </submittedName>
</protein>
<proteinExistence type="predicted"/>
<dbReference type="EMBL" id="BMMK01000003">
    <property type="protein sequence ID" value="GGM41973.1"/>
    <property type="molecule type" value="Genomic_DNA"/>
</dbReference>
<keyword evidence="2" id="KW-1185">Reference proteome</keyword>
<reference evidence="1" key="2">
    <citation type="submission" date="2020-09" db="EMBL/GenBank/DDBJ databases">
        <authorList>
            <person name="Sun Q."/>
            <person name="Zhou Y."/>
        </authorList>
    </citation>
    <scope>NUCLEOTIDE SEQUENCE</scope>
    <source>
        <strain evidence="1">CGMCC 4.5737</strain>
    </source>
</reference>
<evidence type="ECO:0000313" key="1">
    <source>
        <dbReference type="EMBL" id="GGM41973.1"/>
    </source>
</evidence>
<dbReference type="RefSeq" id="WP_189054877.1">
    <property type="nucleotide sequence ID" value="NZ_BMMK01000003.1"/>
</dbReference>
<comment type="caution">
    <text evidence="1">The sequence shown here is derived from an EMBL/GenBank/DDBJ whole genome shotgun (WGS) entry which is preliminary data.</text>
</comment>
<dbReference type="Proteomes" id="UP000637578">
    <property type="component" value="Unassembled WGS sequence"/>
</dbReference>
<sequence length="96" mass="11003">MVQHASDPVGEVLTVQVRWLQDKLSDKVHDKVHDKLQNKWVVRTRAWVAGMPEDDLRTVDKCMVCEKPLKRHRNVAGDGRVCSPECALVWTEKLDA</sequence>
<gene>
    <name evidence="1" type="ORF">GCM10012275_11160</name>
</gene>
<dbReference type="AlphaFoldDB" id="A0A8J3CB72"/>
<accession>A0A8J3CB72</accession>
<reference evidence="1" key="1">
    <citation type="journal article" date="2014" name="Int. J. Syst. Evol. Microbiol.">
        <title>Complete genome sequence of Corynebacterium casei LMG S-19264T (=DSM 44701T), isolated from a smear-ripened cheese.</title>
        <authorList>
            <consortium name="US DOE Joint Genome Institute (JGI-PGF)"/>
            <person name="Walter F."/>
            <person name="Albersmeier A."/>
            <person name="Kalinowski J."/>
            <person name="Ruckert C."/>
        </authorList>
    </citation>
    <scope>NUCLEOTIDE SEQUENCE</scope>
    <source>
        <strain evidence="1">CGMCC 4.5737</strain>
    </source>
</reference>
<name>A0A8J3CB72_9PSEU</name>
<organism evidence="1 2">
    <name type="scientific">Longimycelium tulufanense</name>
    <dbReference type="NCBI Taxonomy" id="907463"/>
    <lineage>
        <taxon>Bacteria</taxon>
        <taxon>Bacillati</taxon>
        <taxon>Actinomycetota</taxon>
        <taxon>Actinomycetes</taxon>
        <taxon>Pseudonocardiales</taxon>
        <taxon>Pseudonocardiaceae</taxon>
        <taxon>Longimycelium</taxon>
    </lineage>
</organism>
<evidence type="ECO:0000313" key="2">
    <source>
        <dbReference type="Proteomes" id="UP000637578"/>
    </source>
</evidence>